<dbReference type="EMBL" id="BMPI01000037">
    <property type="protein sequence ID" value="GGM54770.1"/>
    <property type="molecule type" value="Genomic_DNA"/>
</dbReference>
<sequence>MFVDVGASVAYGLRMPRSREWIVALAALAAVPVDKFLVQPLLFRVEPVALGLAAGMAGLVLAFAGPAAAYWWWTRPLRRARVPFALSPSGRAFVAPESPVFRGLLTIMIMTHAGNLIPVERVPDTDRMRLSTLPGAVPVLIGLAAVLVVIALLVLVLPGPSVTLSPDGVTLRTGLHRRHLPWTGLPPGGPVRLTRWALTLTPTRRTPGGLPRRATVNLLAYAIDPLLLATAVHHYTVNPEHRAAIGTRSELDRLESAYATYRTAQTATA</sequence>
<comment type="caution">
    <text evidence="2">The sequence shown here is derived from an EMBL/GenBank/DDBJ whole genome shotgun (WGS) entry which is preliminary data.</text>
</comment>
<gene>
    <name evidence="2" type="ORF">GCM10007977_065570</name>
</gene>
<name>A0A917X233_9ACTN</name>
<reference evidence="2" key="1">
    <citation type="journal article" date="2014" name="Int. J. Syst. Evol. Microbiol.">
        <title>Complete genome sequence of Corynebacterium casei LMG S-19264T (=DSM 44701T), isolated from a smear-ripened cheese.</title>
        <authorList>
            <consortium name="US DOE Joint Genome Institute (JGI-PGF)"/>
            <person name="Walter F."/>
            <person name="Albersmeier A."/>
            <person name="Kalinowski J."/>
            <person name="Ruckert C."/>
        </authorList>
    </citation>
    <scope>NUCLEOTIDE SEQUENCE</scope>
    <source>
        <strain evidence="2">JCM 19831</strain>
    </source>
</reference>
<feature type="transmembrane region" description="Helical" evidence="1">
    <location>
        <begin position="48"/>
        <end position="73"/>
    </location>
</feature>
<keyword evidence="1" id="KW-0472">Membrane</keyword>
<dbReference type="AlphaFoldDB" id="A0A917X233"/>
<evidence type="ECO:0000256" key="1">
    <source>
        <dbReference type="SAM" id="Phobius"/>
    </source>
</evidence>
<feature type="transmembrane region" description="Helical" evidence="1">
    <location>
        <begin position="21"/>
        <end position="42"/>
    </location>
</feature>
<reference evidence="2" key="2">
    <citation type="submission" date="2020-09" db="EMBL/GenBank/DDBJ databases">
        <authorList>
            <person name="Sun Q."/>
            <person name="Ohkuma M."/>
        </authorList>
    </citation>
    <scope>NUCLEOTIDE SEQUENCE</scope>
    <source>
        <strain evidence="2">JCM 19831</strain>
    </source>
</reference>
<keyword evidence="1" id="KW-0812">Transmembrane</keyword>
<keyword evidence="1" id="KW-1133">Transmembrane helix</keyword>
<protein>
    <submittedName>
        <fullName evidence="2">Uncharacterized protein</fullName>
    </submittedName>
</protein>
<organism evidence="2 3">
    <name type="scientific">Dactylosporangium sucinum</name>
    <dbReference type="NCBI Taxonomy" id="1424081"/>
    <lineage>
        <taxon>Bacteria</taxon>
        <taxon>Bacillati</taxon>
        <taxon>Actinomycetota</taxon>
        <taxon>Actinomycetes</taxon>
        <taxon>Micromonosporales</taxon>
        <taxon>Micromonosporaceae</taxon>
        <taxon>Dactylosporangium</taxon>
    </lineage>
</organism>
<evidence type="ECO:0000313" key="3">
    <source>
        <dbReference type="Proteomes" id="UP000642070"/>
    </source>
</evidence>
<accession>A0A917X233</accession>
<evidence type="ECO:0000313" key="2">
    <source>
        <dbReference type="EMBL" id="GGM54770.1"/>
    </source>
</evidence>
<feature type="transmembrane region" description="Helical" evidence="1">
    <location>
        <begin position="136"/>
        <end position="157"/>
    </location>
</feature>
<keyword evidence="3" id="KW-1185">Reference proteome</keyword>
<proteinExistence type="predicted"/>
<dbReference type="Proteomes" id="UP000642070">
    <property type="component" value="Unassembled WGS sequence"/>
</dbReference>